<name>A0ACC2WVT1_9TREE</name>
<protein>
    <submittedName>
        <fullName evidence="1">Uncharacterized protein</fullName>
    </submittedName>
</protein>
<sequence length="97" mass="10296">MTGDTRFDDIRSHFLKFAGFWVGQVWVVSLSTVILNSPAVSDPARGGDNPSLGTGCDIAGLVIFAIGLAVESMADIQKVACSIVVWDPARTPNWCGV</sequence>
<organism evidence="1 2">
    <name type="scientific">Naganishia adeliensis</name>
    <dbReference type="NCBI Taxonomy" id="92952"/>
    <lineage>
        <taxon>Eukaryota</taxon>
        <taxon>Fungi</taxon>
        <taxon>Dikarya</taxon>
        <taxon>Basidiomycota</taxon>
        <taxon>Agaricomycotina</taxon>
        <taxon>Tremellomycetes</taxon>
        <taxon>Filobasidiales</taxon>
        <taxon>Filobasidiaceae</taxon>
        <taxon>Naganishia</taxon>
    </lineage>
</organism>
<dbReference type="Proteomes" id="UP001230649">
    <property type="component" value="Unassembled WGS sequence"/>
</dbReference>
<gene>
    <name evidence="1" type="ORF">QFC20_001300</name>
</gene>
<accession>A0ACC2WVT1</accession>
<evidence type="ECO:0000313" key="2">
    <source>
        <dbReference type="Proteomes" id="UP001230649"/>
    </source>
</evidence>
<proteinExistence type="predicted"/>
<dbReference type="EMBL" id="JASBWS010000007">
    <property type="protein sequence ID" value="KAJ9114926.1"/>
    <property type="molecule type" value="Genomic_DNA"/>
</dbReference>
<keyword evidence="2" id="KW-1185">Reference proteome</keyword>
<evidence type="ECO:0000313" key="1">
    <source>
        <dbReference type="EMBL" id="KAJ9114926.1"/>
    </source>
</evidence>
<comment type="caution">
    <text evidence="1">The sequence shown here is derived from an EMBL/GenBank/DDBJ whole genome shotgun (WGS) entry which is preliminary data.</text>
</comment>
<reference evidence="1" key="1">
    <citation type="submission" date="2023-04" db="EMBL/GenBank/DDBJ databases">
        <title>Draft Genome sequencing of Naganishia species isolated from polar environments using Oxford Nanopore Technology.</title>
        <authorList>
            <person name="Leo P."/>
            <person name="Venkateswaran K."/>
        </authorList>
    </citation>
    <scope>NUCLEOTIDE SEQUENCE</scope>
    <source>
        <strain evidence="1">MNA-CCFEE 5262</strain>
    </source>
</reference>